<evidence type="ECO:0000256" key="1">
    <source>
        <dbReference type="ARBA" id="ARBA00010815"/>
    </source>
</evidence>
<organism evidence="7">
    <name type="scientific">hydrothermal vent metagenome</name>
    <dbReference type="NCBI Taxonomy" id="652676"/>
    <lineage>
        <taxon>unclassified sequences</taxon>
        <taxon>metagenomes</taxon>
        <taxon>ecological metagenomes</taxon>
    </lineage>
</organism>
<evidence type="ECO:0000259" key="6">
    <source>
        <dbReference type="Pfam" id="PF25371"/>
    </source>
</evidence>
<dbReference type="InterPro" id="IPR029063">
    <property type="entry name" value="SAM-dependent_MTases_sf"/>
</dbReference>
<feature type="domain" description="DUF7884" evidence="6">
    <location>
        <begin position="29"/>
        <end position="90"/>
    </location>
</feature>
<proteinExistence type="inferred from homology"/>
<protein>
    <submittedName>
        <fullName evidence="7">Cyclopropane-fatty-acyl-phospholipid synthase</fullName>
        <ecNumber evidence="7">2.1.1.79</ecNumber>
    </submittedName>
</protein>
<dbReference type="InterPro" id="IPR057206">
    <property type="entry name" value="DUF7884"/>
</dbReference>
<keyword evidence="4" id="KW-0949">S-adenosyl-L-methionine</keyword>
<evidence type="ECO:0000313" key="7">
    <source>
        <dbReference type="EMBL" id="VAW90728.1"/>
    </source>
</evidence>
<evidence type="ECO:0000256" key="5">
    <source>
        <dbReference type="ARBA" id="ARBA00023098"/>
    </source>
</evidence>
<gene>
    <name evidence="7" type="ORF">MNBD_GAMMA22-1759</name>
</gene>
<dbReference type="EMBL" id="UOFS01000001">
    <property type="protein sequence ID" value="VAW90728.1"/>
    <property type="molecule type" value="Genomic_DNA"/>
</dbReference>
<evidence type="ECO:0000256" key="4">
    <source>
        <dbReference type="ARBA" id="ARBA00022691"/>
    </source>
</evidence>
<evidence type="ECO:0000256" key="2">
    <source>
        <dbReference type="ARBA" id="ARBA00022603"/>
    </source>
</evidence>
<dbReference type="GO" id="GO:0032259">
    <property type="term" value="P:methylation"/>
    <property type="evidence" value="ECO:0007669"/>
    <property type="project" value="UniProtKB-KW"/>
</dbReference>
<keyword evidence="3 7" id="KW-0808">Transferase</keyword>
<evidence type="ECO:0000256" key="3">
    <source>
        <dbReference type="ARBA" id="ARBA00022679"/>
    </source>
</evidence>
<keyword evidence="5" id="KW-0443">Lipid metabolism</keyword>
<dbReference type="InterPro" id="IPR003333">
    <property type="entry name" value="CMAS"/>
</dbReference>
<dbReference type="EC" id="2.1.1.79" evidence="7"/>
<accession>A0A3B0ZBH5</accession>
<dbReference type="SUPFAM" id="SSF53335">
    <property type="entry name" value="S-adenosyl-L-methionine-dependent methyltransferases"/>
    <property type="match status" value="1"/>
</dbReference>
<dbReference type="AlphaFoldDB" id="A0A3B0ZBH5"/>
<dbReference type="Gene3D" id="3.40.50.150">
    <property type="entry name" value="Vaccinia Virus protein VP39"/>
    <property type="match status" value="1"/>
</dbReference>
<dbReference type="CDD" id="cd02440">
    <property type="entry name" value="AdoMet_MTases"/>
    <property type="match status" value="1"/>
</dbReference>
<dbReference type="Pfam" id="PF02353">
    <property type="entry name" value="CMAS"/>
    <property type="match status" value="1"/>
</dbReference>
<dbReference type="InterPro" id="IPR050723">
    <property type="entry name" value="CFA/CMAS"/>
</dbReference>
<name>A0A3B0ZBH5_9ZZZZ</name>
<comment type="similarity">
    <text evidence="1">Belongs to the CFA/CMAS family.</text>
</comment>
<dbReference type="Pfam" id="PF25371">
    <property type="entry name" value="DUF7884"/>
    <property type="match status" value="1"/>
</dbReference>
<keyword evidence="2 7" id="KW-0489">Methyltransferase</keyword>
<dbReference type="GO" id="GO:0008825">
    <property type="term" value="F:cyclopropane-fatty-acyl-phospholipid synthase activity"/>
    <property type="evidence" value="ECO:0007669"/>
    <property type="project" value="UniProtKB-EC"/>
</dbReference>
<dbReference type="GO" id="GO:0008610">
    <property type="term" value="P:lipid biosynthetic process"/>
    <property type="evidence" value="ECO:0007669"/>
    <property type="project" value="InterPro"/>
</dbReference>
<dbReference type="PANTHER" id="PTHR43667:SF1">
    <property type="entry name" value="CYCLOPROPANE-FATTY-ACYL-PHOSPHOLIPID SYNTHASE"/>
    <property type="match status" value="1"/>
</dbReference>
<sequence>MKNPLKVKLQAATVGHQIVREILTHYHGLVAIQLWDGEFAVANNDATCTIIIKQPGVLRDLIFHRNVLHLAEDYLMQEIDIVGDIECLFNLVSYLGNLNLSWTTKIRIMRLAFLLPRFQNDNSVHLIRSSQSRRANTKKTISHHYDVGNDFYNLWLDKEMVYSCAYFSDTNQTLDHAQQDKLDYICKKLRLAPDQTLLDIGCGWGALICWAAKKYGVKAHGITLSREQFDFAQQRIQKCGLQDRVTVELRSYVDLPVDVFYNRVVSVGMFEHIGVDNFPLYFKTIKRVLAPGGLFLNHGITTDNGWQDTPLTRFINSYVFPDGELARISSVNTAMENAGFEIIDVEGLRRHYALTLRRWVNALEKNKNKAVKIVGEATYRVWRLYMSGSAYHFDDGNINVYQVLAGHDREPLTVSLRRDELYEKACECITN</sequence>
<dbReference type="PIRSF" id="PIRSF003085">
    <property type="entry name" value="CMAS"/>
    <property type="match status" value="1"/>
</dbReference>
<dbReference type="PANTHER" id="PTHR43667">
    <property type="entry name" value="CYCLOPROPANE-FATTY-ACYL-PHOSPHOLIPID SYNTHASE"/>
    <property type="match status" value="1"/>
</dbReference>
<reference evidence="7" key="1">
    <citation type="submission" date="2018-06" db="EMBL/GenBank/DDBJ databases">
        <authorList>
            <person name="Zhirakovskaya E."/>
        </authorList>
    </citation>
    <scope>NUCLEOTIDE SEQUENCE</scope>
</reference>